<dbReference type="InterPro" id="IPR036890">
    <property type="entry name" value="HATPase_C_sf"/>
</dbReference>
<feature type="transmembrane region" description="Helical" evidence="4">
    <location>
        <begin position="99"/>
        <end position="120"/>
    </location>
</feature>
<dbReference type="PANTHER" id="PTHR40448">
    <property type="entry name" value="TWO-COMPONENT SENSOR HISTIDINE KINASE"/>
    <property type="match status" value="1"/>
</dbReference>
<reference evidence="7 8" key="1">
    <citation type="submission" date="2016-10" db="EMBL/GenBank/DDBJ databases">
        <authorList>
            <person name="de Groot N.N."/>
        </authorList>
    </citation>
    <scope>NUCLEOTIDE SEQUENCE [LARGE SCALE GENOMIC DNA]</scope>
    <source>
        <strain evidence="7 8">DSM 9179</strain>
    </source>
</reference>
<dbReference type="Proteomes" id="UP000199701">
    <property type="component" value="Unassembled WGS sequence"/>
</dbReference>
<feature type="transmembrane region" description="Helical" evidence="4">
    <location>
        <begin position="46"/>
        <end position="64"/>
    </location>
</feature>
<dbReference type="RefSeq" id="WP_092455380.1">
    <property type="nucleotide sequence ID" value="NZ_FOJI01000012.1"/>
</dbReference>
<name>A0A1I0R6H8_9FIRM</name>
<evidence type="ECO:0000259" key="5">
    <source>
        <dbReference type="Pfam" id="PF14501"/>
    </source>
</evidence>
<evidence type="ECO:0000313" key="7">
    <source>
        <dbReference type="EMBL" id="SEW36016.1"/>
    </source>
</evidence>
<keyword evidence="4" id="KW-0472">Membrane</keyword>
<dbReference type="Pfam" id="PF14501">
    <property type="entry name" value="HATPase_c_5"/>
    <property type="match status" value="1"/>
</dbReference>
<dbReference type="AlphaFoldDB" id="A0A1I0R6H8"/>
<dbReference type="CDD" id="cd16935">
    <property type="entry name" value="HATPase_AgrC-ComD-like"/>
    <property type="match status" value="1"/>
</dbReference>
<evidence type="ECO:0000256" key="2">
    <source>
        <dbReference type="ARBA" id="ARBA00022679"/>
    </source>
</evidence>
<proteinExistence type="predicted"/>
<evidence type="ECO:0000256" key="3">
    <source>
        <dbReference type="ARBA" id="ARBA00022777"/>
    </source>
</evidence>
<evidence type="ECO:0000256" key="4">
    <source>
        <dbReference type="SAM" id="Phobius"/>
    </source>
</evidence>
<feature type="domain" description="Sensor histidine kinase NatK-like C-terminal" evidence="5">
    <location>
        <begin position="324"/>
        <end position="425"/>
    </location>
</feature>
<dbReference type="InterPro" id="IPR032834">
    <property type="entry name" value="NatK-like_C"/>
</dbReference>
<feature type="transmembrane region" description="Helical" evidence="4">
    <location>
        <begin position="70"/>
        <end position="87"/>
    </location>
</feature>
<gene>
    <name evidence="7" type="ORF">SAMN05421659_11245</name>
</gene>
<protein>
    <submittedName>
        <fullName evidence="7">GHKL domain-containing protein</fullName>
    </submittedName>
</protein>
<sequence>MGKSMGTFGSMENINILIALLGGLFGTYVINKFANAFLKQQKKSKELKSMLFFACFILVSVGAYGEDANIFKMLCYFAGAFVFSFSFEDEVRKRSMFVVYTSLILVGIQLLATILMTGVAKSEMHYPIQISVYTVEYIIALMVGRMKRPDSISLPIRYWVAVIMVPVFSLYFITLLCRMVGLNLVEVFFGIISILATDSVIIILYEALSETYKKSLEQNALQQENKYYVEQLQYMSESYHTIRSVKHDIKNTLNSIKGLAQNQNCEKIVQYIDSVNNTAGFNTIYIDSGNTILDSILNFKAQESFEKGISLICKVSVPNDIELDPFDMSVIIGNILDNAISAVEKLNSDKVILVNIDCKKGNLIINVSNKFEEAITYDANGRLLTSKPDKVNHGIGINNIEKIVKKYNGKLTLGPMKDRFVSEVIMYI</sequence>
<dbReference type="OrthoDB" id="9816523at2"/>
<evidence type="ECO:0000256" key="1">
    <source>
        <dbReference type="ARBA" id="ARBA00022553"/>
    </source>
</evidence>
<feature type="transmembrane region" description="Helical" evidence="4">
    <location>
        <begin position="14"/>
        <end position="34"/>
    </location>
</feature>
<keyword evidence="3" id="KW-0418">Kinase</keyword>
<keyword evidence="1" id="KW-0597">Phosphoprotein</keyword>
<dbReference type="PANTHER" id="PTHR40448:SF1">
    <property type="entry name" value="TWO-COMPONENT SENSOR HISTIDINE KINASE"/>
    <property type="match status" value="1"/>
</dbReference>
<accession>A0A1I0R6H8</accession>
<dbReference type="InterPro" id="IPR039506">
    <property type="entry name" value="SPOB_a"/>
</dbReference>
<keyword evidence="4" id="KW-1133">Transmembrane helix</keyword>
<dbReference type="Gene3D" id="3.30.565.10">
    <property type="entry name" value="Histidine kinase-like ATPase, C-terminal domain"/>
    <property type="match status" value="1"/>
</dbReference>
<feature type="transmembrane region" description="Helical" evidence="4">
    <location>
        <begin position="187"/>
        <end position="208"/>
    </location>
</feature>
<organism evidence="7 8">
    <name type="scientific">[Clostridium] fimetarium</name>
    <dbReference type="NCBI Taxonomy" id="99656"/>
    <lineage>
        <taxon>Bacteria</taxon>
        <taxon>Bacillati</taxon>
        <taxon>Bacillota</taxon>
        <taxon>Clostridia</taxon>
        <taxon>Lachnospirales</taxon>
        <taxon>Lachnospiraceae</taxon>
    </lineage>
</organism>
<keyword evidence="8" id="KW-1185">Reference proteome</keyword>
<keyword evidence="4" id="KW-0812">Transmembrane</keyword>
<dbReference type="GO" id="GO:0042802">
    <property type="term" value="F:identical protein binding"/>
    <property type="evidence" value="ECO:0007669"/>
    <property type="project" value="TreeGrafter"/>
</dbReference>
<keyword evidence="2" id="KW-0808">Transferase</keyword>
<dbReference type="EMBL" id="FOJI01000012">
    <property type="protein sequence ID" value="SEW36016.1"/>
    <property type="molecule type" value="Genomic_DNA"/>
</dbReference>
<feature type="domain" description="SpoOB alpha-helical" evidence="6">
    <location>
        <begin position="230"/>
        <end position="276"/>
    </location>
</feature>
<dbReference type="Gene3D" id="1.10.287.130">
    <property type="match status" value="1"/>
</dbReference>
<dbReference type="SUPFAM" id="SSF55874">
    <property type="entry name" value="ATPase domain of HSP90 chaperone/DNA topoisomerase II/histidine kinase"/>
    <property type="match status" value="1"/>
</dbReference>
<dbReference type="SUPFAM" id="SSF55890">
    <property type="entry name" value="Sporulation response regulatory protein Spo0B"/>
    <property type="match status" value="1"/>
</dbReference>
<dbReference type="InterPro" id="IPR016120">
    <property type="entry name" value="Sig_transdc_His_kin_SpoOB"/>
</dbReference>
<evidence type="ECO:0000313" key="8">
    <source>
        <dbReference type="Proteomes" id="UP000199701"/>
    </source>
</evidence>
<dbReference type="STRING" id="99656.SAMN05421659_11245"/>
<evidence type="ECO:0000259" key="6">
    <source>
        <dbReference type="Pfam" id="PF14689"/>
    </source>
</evidence>
<feature type="transmembrane region" description="Helical" evidence="4">
    <location>
        <begin position="156"/>
        <end position="181"/>
    </location>
</feature>
<dbReference type="Pfam" id="PF14689">
    <property type="entry name" value="SPOB_a"/>
    <property type="match status" value="1"/>
</dbReference>
<dbReference type="GO" id="GO:0000155">
    <property type="term" value="F:phosphorelay sensor kinase activity"/>
    <property type="evidence" value="ECO:0007669"/>
    <property type="project" value="InterPro"/>
</dbReference>